<accession>A0AAV7J476</accession>
<evidence type="ECO:0000313" key="3">
    <source>
        <dbReference type="Proteomes" id="UP000826195"/>
    </source>
</evidence>
<name>A0AAV7J476_COTGL</name>
<gene>
    <name evidence="2" type="ORF">KQX54_002436</name>
</gene>
<keyword evidence="3" id="KW-1185">Reference proteome</keyword>
<feature type="region of interest" description="Disordered" evidence="1">
    <location>
        <begin position="522"/>
        <end position="564"/>
    </location>
</feature>
<feature type="region of interest" description="Disordered" evidence="1">
    <location>
        <begin position="460"/>
        <end position="495"/>
    </location>
</feature>
<comment type="caution">
    <text evidence="2">The sequence shown here is derived from an EMBL/GenBank/DDBJ whole genome shotgun (WGS) entry which is preliminary data.</text>
</comment>
<sequence>MKFLNCSQCLNGIEEARSTVMSKPPCDPLLITKRPGPNGGNSHRRISIPVEFHRGSSARVPRLPKMLRVAFNAASLRGGTRKPPADNTRFGYYCYGEGGCQQGKSLGSSFARKRNKRKLFAKKSLKISQSPAGSCAHEFFMAGEDKASLHSHSQRQNNVNKELDGRISACKREDNVFEKCEVLKFLWSSPQCYTPDDSWNLYTSGSTSSSYGSGSTTSSCRLETAGNTSANTKLNSLDFQRLNTVLPDEFSWKFLSKKKFEVTEREISRRCFLNGLDLVVPRKIDEKPMMSIFELELESNSGGEGVKSCLNRRSESGYLRKREPKSVRFLIDEEANKNNSKNEDIENSCLKNVLEVDGSLNENISNKVEHENFKLFTPASITVGPFKRLSRAFISTSASGFGDGDGDGDDVDVETKANISDLRIINPTLELEMTSTRETKETKMRNLKVDINGVSSFHSGISQEADNTGDLTSMPRDNALGQSLNSNLNRIPSADRDKYESNRGWVFADGINPTDRLTTAATASGGWERGSGASGVRSPNAGKNFATPEAKLPTLGAPKGRRKSVCSPTSVKWELNIVCVAPSGRKLVSEVPTPYITKHRAPEYNIADTQQNIAEHNKPCGCLFCQCRCACNQAVVRKAGREKGGDMGAAHCPNHGTHGSQYYRDTCNSMTRSSVGFIICWSL</sequence>
<evidence type="ECO:0000313" key="2">
    <source>
        <dbReference type="EMBL" id="KAH0566612.1"/>
    </source>
</evidence>
<dbReference type="Proteomes" id="UP000826195">
    <property type="component" value="Unassembled WGS sequence"/>
</dbReference>
<feature type="compositionally biased region" description="Polar residues" evidence="1">
    <location>
        <begin position="480"/>
        <end position="490"/>
    </location>
</feature>
<organism evidence="2 3">
    <name type="scientific">Cotesia glomerata</name>
    <name type="common">Lepidopteran parasitic wasp</name>
    <name type="synonym">Apanteles glomeratus</name>
    <dbReference type="NCBI Taxonomy" id="32391"/>
    <lineage>
        <taxon>Eukaryota</taxon>
        <taxon>Metazoa</taxon>
        <taxon>Ecdysozoa</taxon>
        <taxon>Arthropoda</taxon>
        <taxon>Hexapoda</taxon>
        <taxon>Insecta</taxon>
        <taxon>Pterygota</taxon>
        <taxon>Neoptera</taxon>
        <taxon>Endopterygota</taxon>
        <taxon>Hymenoptera</taxon>
        <taxon>Apocrita</taxon>
        <taxon>Ichneumonoidea</taxon>
        <taxon>Braconidae</taxon>
        <taxon>Microgastrinae</taxon>
        <taxon>Cotesia</taxon>
    </lineage>
</organism>
<dbReference type="AlphaFoldDB" id="A0AAV7J476"/>
<protein>
    <submittedName>
        <fullName evidence="2">Uncharacterized protein</fullName>
    </submittedName>
</protein>
<feature type="compositionally biased region" description="Polar residues" evidence="1">
    <location>
        <begin position="460"/>
        <end position="471"/>
    </location>
</feature>
<dbReference type="EMBL" id="JAHXZJ010000001">
    <property type="protein sequence ID" value="KAH0566612.1"/>
    <property type="molecule type" value="Genomic_DNA"/>
</dbReference>
<evidence type="ECO:0000256" key="1">
    <source>
        <dbReference type="SAM" id="MobiDB-lite"/>
    </source>
</evidence>
<proteinExistence type="predicted"/>
<reference evidence="2 3" key="1">
    <citation type="journal article" date="2021" name="J. Hered.">
        <title>A chromosome-level genome assembly of the parasitoid wasp, Cotesia glomerata (Hymenoptera: Braconidae).</title>
        <authorList>
            <person name="Pinto B.J."/>
            <person name="Weis J.J."/>
            <person name="Gamble T."/>
            <person name="Ode P.J."/>
            <person name="Paul R."/>
            <person name="Zaspel J.M."/>
        </authorList>
    </citation>
    <scope>NUCLEOTIDE SEQUENCE [LARGE SCALE GENOMIC DNA]</scope>
    <source>
        <strain evidence="2">CgM1</strain>
    </source>
</reference>